<feature type="transmembrane region" description="Helical" evidence="2">
    <location>
        <begin position="599"/>
        <end position="616"/>
    </location>
</feature>
<dbReference type="EMBL" id="OUUW01000006">
    <property type="protein sequence ID" value="SPP82128.1"/>
    <property type="molecule type" value="Genomic_DNA"/>
</dbReference>
<dbReference type="AlphaFoldDB" id="A0A3B0KEU8"/>
<keyword evidence="2" id="KW-0472">Membrane</keyword>
<dbReference type="GO" id="GO:0005886">
    <property type="term" value="C:plasma membrane"/>
    <property type="evidence" value="ECO:0007669"/>
    <property type="project" value="TreeGrafter"/>
</dbReference>
<accession>A0A3B0KEU8</accession>
<feature type="transmembrane region" description="Helical" evidence="2">
    <location>
        <begin position="155"/>
        <end position="175"/>
    </location>
</feature>
<sequence>MSSGSLLDVLCSGSGARLALGTSVISYLIVYNEASAPSMLFGVLLATLYGSMSARCKTSLRSLQMPYVRATNKFDYGCLFLAIWLDALAAMCACAALARTLSACLDAMTGGLARILILGRNAPTNEPWPDVLGVSVVFLVTGMFMLGLEHSKAFSLIMTLGMFGLNAILSAVGWWRGDLLAWSTDNYFQPDGISSVFLATALLSYSFPSDWPQQHRSGRYAASLITSLVCVSLLLTAVCLSTVVHYKTHEEYVAVPLFNVLDESGFHKLVPASACMLLLTSSAAFLEIFPELYGIVVRLATSEWRILSKQISYESSESGNPVLAVFIAGSLCAMLAFACPLQHLSYTLAASHIGAGFLRAFYLLYTPYRPKFMQPSCESSLSYSRLSTAPIAKSSSCSSAATSSSSRLKRSLWNISLTKHTGLKKPKTKPRNKQEVEKEWLLLGEPTSPCPQREGRDVESTILSDGEPPPSDFEYPDKFDKSDSDTSTDIDAIVDEYREKIKVTTAGPLERSVRVPTVSSWRVTIFALVVIALGIALCVAGLTMHWAPASFTGAIGVFIVTIMMGFIPKYTGSVINVSPVLCGMSLLLCVVLFSGCAVHSWPGLIIWLLAGLIMVVRCDKVCCNCFEHSSMMNAQLIPSVSGKTIASGVKKASLASGSGLSGAGPSTSIRIPRPPKTVGVSESSEEGEDLFHEDFNVRDFDEEDGNAGEDCWTD</sequence>
<name>A0A3B0KEU8_DROGU</name>
<evidence type="ECO:0000313" key="3">
    <source>
        <dbReference type="EMBL" id="SPP82128.1"/>
    </source>
</evidence>
<feature type="transmembrane region" description="Helical" evidence="2">
    <location>
        <begin position="549"/>
        <end position="567"/>
    </location>
</feature>
<feature type="region of interest" description="Disordered" evidence="1">
    <location>
        <begin position="654"/>
        <end position="714"/>
    </location>
</feature>
<feature type="transmembrane region" description="Helical" evidence="2">
    <location>
        <begin position="344"/>
        <end position="365"/>
    </location>
</feature>
<feature type="transmembrane region" description="Helical" evidence="2">
    <location>
        <begin position="187"/>
        <end position="208"/>
    </location>
</feature>
<keyword evidence="4" id="KW-1185">Reference proteome</keyword>
<feature type="transmembrane region" description="Helical" evidence="2">
    <location>
        <begin position="319"/>
        <end position="338"/>
    </location>
</feature>
<dbReference type="GO" id="GO:0015171">
    <property type="term" value="F:amino acid transmembrane transporter activity"/>
    <property type="evidence" value="ECO:0007669"/>
    <property type="project" value="TreeGrafter"/>
</dbReference>
<feature type="region of interest" description="Disordered" evidence="1">
    <location>
        <begin position="422"/>
        <end position="486"/>
    </location>
</feature>
<keyword evidence="2" id="KW-0812">Transmembrane</keyword>
<protein>
    <recommendedName>
        <fullName evidence="5">Cationic amino acid transporter</fullName>
    </recommendedName>
</protein>
<dbReference type="PANTHER" id="PTHR43243">
    <property type="entry name" value="INNER MEMBRANE TRANSPORTER YGJI-RELATED"/>
    <property type="match status" value="1"/>
</dbReference>
<evidence type="ECO:0000313" key="4">
    <source>
        <dbReference type="Proteomes" id="UP000268350"/>
    </source>
</evidence>
<evidence type="ECO:0000256" key="1">
    <source>
        <dbReference type="SAM" id="MobiDB-lite"/>
    </source>
</evidence>
<feature type="transmembrane region" description="Helical" evidence="2">
    <location>
        <begin position="220"/>
        <end position="246"/>
    </location>
</feature>
<dbReference type="Proteomes" id="UP000268350">
    <property type="component" value="Unassembled WGS sequence"/>
</dbReference>
<feature type="transmembrane region" description="Helical" evidence="2">
    <location>
        <begin position="521"/>
        <end position="543"/>
    </location>
</feature>
<feature type="transmembrane region" description="Helical" evidence="2">
    <location>
        <begin position="36"/>
        <end position="54"/>
    </location>
</feature>
<proteinExistence type="predicted"/>
<feature type="compositionally biased region" description="Basic and acidic residues" evidence="1">
    <location>
        <begin position="689"/>
        <end position="699"/>
    </location>
</feature>
<organism evidence="3 4">
    <name type="scientific">Drosophila guanche</name>
    <name type="common">Fruit fly</name>
    <dbReference type="NCBI Taxonomy" id="7266"/>
    <lineage>
        <taxon>Eukaryota</taxon>
        <taxon>Metazoa</taxon>
        <taxon>Ecdysozoa</taxon>
        <taxon>Arthropoda</taxon>
        <taxon>Hexapoda</taxon>
        <taxon>Insecta</taxon>
        <taxon>Pterygota</taxon>
        <taxon>Neoptera</taxon>
        <taxon>Endopterygota</taxon>
        <taxon>Diptera</taxon>
        <taxon>Brachycera</taxon>
        <taxon>Muscomorpha</taxon>
        <taxon>Ephydroidea</taxon>
        <taxon>Drosophilidae</taxon>
        <taxon>Drosophila</taxon>
        <taxon>Sophophora</taxon>
    </lineage>
</organism>
<feature type="transmembrane region" description="Helical" evidence="2">
    <location>
        <begin position="131"/>
        <end position="148"/>
    </location>
</feature>
<evidence type="ECO:0008006" key="5">
    <source>
        <dbReference type="Google" id="ProtNLM"/>
    </source>
</evidence>
<reference evidence="4" key="1">
    <citation type="submission" date="2018-01" db="EMBL/GenBank/DDBJ databases">
        <authorList>
            <person name="Alioto T."/>
            <person name="Alioto T."/>
        </authorList>
    </citation>
    <scope>NUCLEOTIDE SEQUENCE [LARGE SCALE GENOMIC DNA]</scope>
</reference>
<feature type="transmembrane region" description="Helical" evidence="2">
    <location>
        <begin position="266"/>
        <end position="289"/>
    </location>
</feature>
<dbReference type="OrthoDB" id="8197893at2759"/>
<feature type="compositionally biased region" description="Basic residues" evidence="1">
    <location>
        <begin position="422"/>
        <end position="431"/>
    </location>
</feature>
<feature type="compositionally biased region" description="Acidic residues" evidence="1">
    <location>
        <begin position="700"/>
        <end position="714"/>
    </location>
</feature>
<dbReference type="STRING" id="7266.A0A3B0KEU8"/>
<evidence type="ECO:0000256" key="2">
    <source>
        <dbReference type="SAM" id="Phobius"/>
    </source>
</evidence>
<feature type="transmembrane region" description="Helical" evidence="2">
    <location>
        <begin position="74"/>
        <end position="98"/>
    </location>
</feature>
<dbReference type="PANTHER" id="PTHR43243:SF98">
    <property type="entry name" value="TORN AND DIMINISHED RHABDOMERES, ISOFORM D"/>
    <property type="match status" value="1"/>
</dbReference>
<gene>
    <name evidence="3" type="ORF">DGUA_6G013943</name>
</gene>
<keyword evidence="2" id="KW-1133">Transmembrane helix</keyword>
<feature type="transmembrane region" description="Helical" evidence="2">
    <location>
        <begin position="574"/>
        <end position="593"/>
    </location>
</feature>
<feature type="compositionally biased region" description="Basic and acidic residues" evidence="1">
    <location>
        <begin position="475"/>
        <end position="484"/>
    </location>
</feature>